<dbReference type="PANTHER" id="PTHR34153">
    <property type="entry name" value="SI:CH211-262H13.3-RELATED-RELATED"/>
    <property type="match status" value="1"/>
</dbReference>
<reference evidence="2" key="2">
    <citation type="submission" date="2022-10" db="EMBL/GenBank/DDBJ databases">
        <authorList>
            <consortium name="ENA_rothamsted_submissions"/>
            <consortium name="culmorum"/>
            <person name="King R."/>
        </authorList>
    </citation>
    <scope>NUCLEOTIDE SEQUENCE</scope>
</reference>
<evidence type="ECO:0000313" key="2">
    <source>
        <dbReference type="EMBL" id="CAH1154501.1"/>
    </source>
</evidence>
<reference evidence="2" key="1">
    <citation type="submission" date="2022-01" db="EMBL/GenBank/DDBJ databases">
        <authorList>
            <person name="King R."/>
        </authorList>
    </citation>
    <scope>NUCLEOTIDE SEQUENCE</scope>
</reference>
<sequence>MDNSEKSWTIVQFDDLSVAAVPTNWIQGELCHWPSYLQTKLANAIRKCEPLNTCWPVHHIKIFRNATYDDYMTARNKSKVAEETSDLASDYENISKRRRVQKVLSSSDDSLTESILPVAPKLRLPTKNNAEIPQKEYHNTYIKESQTAEITPIIENNHLEVEVSDVPQRETERPNSSCVFCEKYFHTLLEQNHLLRSLTTDVLAEIRTLKKNTGPAIQEEIQSVFVKFAKEVKFPMQTDTDVKKLENILENPENFSRAVHEFAGFGGSNTYSFIKRVMSALMTNDMAKQYSWLGRKGKMSFHKLNLSTLLIRSAETAKISENFRQTELAIQSWLKRASERVLQENRQAKKF</sequence>
<dbReference type="AlphaFoldDB" id="A0A9P0DHZ8"/>
<dbReference type="OrthoDB" id="6784356at2759"/>
<proteinExistence type="predicted"/>
<name>A0A9P0DHZ8_PHACE</name>
<protein>
    <recommendedName>
        <fullName evidence="1">DUF4806 domain-containing protein</fullName>
    </recommendedName>
</protein>
<evidence type="ECO:0000259" key="1">
    <source>
        <dbReference type="Pfam" id="PF16064"/>
    </source>
</evidence>
<dbReference type="Proteomes" id="UP001153737">
    <property type="component" value="Chromosome 16"/>
</dbReference>
<evidence type="ECO:0000313" key="3">
    <source>
        <dbReference type="Proteomes" id="UP001153737"/>
    </source>
</evidence>
<organism evidence="2 3">
    <name type="scientific">Phaedon cochleariae</name>
    <name type="common">Mustard beetle</name>
    <dbReference type="NCBI Taxonomy" id="80249"/>
    <lineage>
        <taxon>Eukaryota</taxon>
        <taxon>Metazoa</taxon>
        <taxon>Ecdysozoa</taxon>
        <taxon>Arthropoda</taxon>
        <taxon>Hexapoda</taxon>
        <taxon>Insecta</taxon>
        <taxon>Pterygota</taxon>
        <taxon>Neoptera</taxon>
        <taxon>Endopterygota</taxon>
        <taxon>Coleoptera</taxon>
        <taxon>Polyphaga</taxon>
        <taxon>Cucujiformia</taxon>
        <taxon>Chrysomeloidea</taxon>
        <taxon>Chrysomelidae</taxon>
        <taxon>Chrysomelinae</taxon>
        <taxon>Chrysomelini</taxon>
        <taxon>Phaedon</taxon>
    </lineage>
</organism>
<dbReference type="EMBL" id="OU896722">
    <property type="protein sequence ID" value="CAH1154501.1"/>
    <property type="molecule type" value="Genomic_DNA"/>
</dbReference>
<feature type="domain" description="DUF4806" evidence="1">
    <location>
        <begin position="230"/>
        <end position="305"/>
    </location>
</feature>
<accession>A0A9P0DHZ8</accession>
<dbReference type="InterPro" id="IPR032071">
    <property type="entry name" value="DUF4806"/>
</dbReference>
<gene>
    <name evidence="2" type="ORF">PHAECO_LOCUS5289</name>
</gene>
<dbReference type="PANTHER" id="PTHR34153:SF2">
    <property type="entry name" value="SI:CH211-262H13.3-RELATED"/>
    <property type="match status" value="1"/>
</dbReference>
<dbReference type="Pfam" id="PF16064">
    <property type="entry name" value="DUF4806"/>
    <property type="match status" value="1"/>
</dbReference>
<keyword evidence="3" id="KW-1185">Reference proteome</keyword>